<evidence type="ECO:0000313" key="1">
    <source>
        <dbReference type="EnsemblPlants" id="AET1Gv20180800.1"/>
    </source>
</evidence>
<reference evidence="2" key="1">
    <citation type="journal article" date="2014" name="Science">
        <title>Ancient hybridizations among the ancestral genomes of bread wheat.</title>
        <authorList>
            <consortium name="International Wheat Genome Sequencing Consortium,"/>
            <person name="Marcussen T."/>
            <person name="Sandve S.R."/>
            <person name="Heier L."/>
            <person name="Spannagl M."/>
            <person name="Pfeifer M."/>
            <person name="Jakobsen K.S."/>
            <person name="Wulff B.B."/>
            <person name="Steuernagel B."/>
            <person name="Mayer K.F."/>
            <person name="Olsen O.A."/>
        </authorList>
    </citation>
    <scope>NUCLEOTIDE SEQUENCE [LARGE SCALE GENOMIC DNA]</scope>
    <source>
        <strain evidence="2">cv. AL8/78</strain>
    </source>
</reference>
<reference evidence="1" key="4">
    <citation type="submission" date="2019-03" db="UniProtKB">
        <authorList>
            <consortium name="EnsemblPlants"/>
        </authorList>
    </citation>
    <scope>IDENTIFICATION</scope>
</reference>
<sequence length="77" mass="8899">MSCLKDVPILRGDNYTEWRKKVELAFVCAELDWVVDEPQPVRPTEPVKEATDDDAAWGKKRGDYAPLEMSYIIENQK</sequence>
<evidence type="ECO:0000313" key="2">
    <source>
        <dbReference type="Proteomes" id="UP000015105"/>
    </source>
</evidence>
<organism evidence="1 2">
    <name type="scientific">Aegilops tauschii subsp. strangulata</name>
    <name type="common">Goatgrass</name>
    <dbReference type="NCBI Taxonomy" id="200361"/>
    <lineage>
        <taxon>Eukaryota</taxon>
        <taxon>Viridiplantae</taxon>
        <taxon>Streptophyta</taxon>
        <taxon>Embryophyta</taxon>
        <taxon>Tracheophyta</taxon>
        <taxon>Spermatophyta</taxon>
        <taxon>Magnoliopsida</taxon>
        <taxon>Liliopsida</taxon>
        <taxon>Poales</taxon>
        <taxon>Poaceae</taxon>
        <taxon>BOP clade</taxon>
        <taxon>Pooideae</taxon>
        <taxon>Triticodae</taxon>
        <taxon>Triticeae</taxon>
        <taxon>Triticinae</taxon>
        <taxon>Aegilops</taxon>
    </lineage>
</organism>
<accession>A0A452XV50</accession>
<dbReference type="AlphaFoldDB" id="A0A452XV50"/>
<reference evidence="1" key="5">
    <citation type="journal article" date="2021" name="G3 (Bethesda)">
        <title>Aegilops tauschii genome assembly Aet v5.0 features greater sequence contiguity and improved annotation.</title>
        <authorList>
            <person name="Wang L."/>
            <person name="Zhu T."/>
            <person name="Rodriguez J.C."/>
            <person name="Deal K.R."/>
            <person name="Dubcovsky J."/>
            <person name="McGuire P.E."/>
            <person name="Lux T."/>
            <person name="Spannagl M."/>
            <person name="Mayer K.F.X."/>
            <person name="Baldrich P."/>
            <person name="Meyers B.C."/>
            <person name="Huo N."/>
            <person name="Gu Y.Q."/>
            <person name="Zhou H."/>
            <person name="Devos K.M."/>
            <person name="Bennetzen J.L."/>
            <person name="Unver T."/>
            <person name="Budak H."/>
            <person name="Gulick P.J."/>
            <person name="Galiba G."/>
            <person name="Kalapos B."/>
            <person name="Nelson D.R."/>
            <person name="Li P."/>
            <person name="You F.M."/>
            <person name="Luo M.C."/>
            <person name="Dvorak J."/>
        </authorList>
    </citation>
    <scope>NUCLEOTIDE SEQUENCE [LARGE SCALE GENOMIC DNA]</scope>
    <source>
        <strain evidence="1">cv. AL8/78</strain>
    </source>
</reference>
<dbReference type="EnsemblPlants" id="AET1Gv20180800.1">
    <property type="protein sequence ID" value="AET1Gv20180800.1"/>
    <property type="gene ID" value="AET1Gv20180800"/>
</dbReference>
<proteinExistence type="predicted"/>
<dbReference type="Proteomes" id="UP000015105">
    <property type="component" value="Chromosome 1D"/>
</dbReference>
<dbReference type="Gramene" id="AET1Gv20180800.1">
    <property type="protein sequence ID" value="AET1Gv20180800.1"/>
    <property type="gene ID" value="AET1Gv20180800"/>
</dbReference>
<evidence type="ECO:0008006" key="3">
    <source>
        <dbReference type="Google" id="ProtNLM"/>
    </source>
</evidence>
<name>A0A452XV50_AEGTS</name>
<reference evidence="2" key="2">
    <citation type="journal article" date="2017" name="Nat. Plants">
        <title>The Aegilops tauschii genome reveals multiple impacts of transposons.</title>
        <authorList>
            <person name="Zhao G."/>
            <person name="Zou C."/>
            <person name="Li K."/>
            <person name="Wang K."/>
            <person name="Li T."/>
            <person name="Gao L."/>
            <person name="Zhang X."/>
            <person name="Wang H."/>
            <person name="Yang Z."/>
            <person name="Liu X."/>
            <person name="Jiang W."/>
            <person name="Mao L."/>
            <person name="Kong X."/>
            <person name="Jiao Y."/>
            <person name="Jia J."/>
        </authorList>
    </citation>
    <scope>NUCLEOTIDE SEQUENCE [LARGE SCALE GENOMIC DNA]</scope>
    <source>
        <strain evidence="2">cv. AL8/78</strain>
    </source>
</reference>
<keyword evidence="2" id="KW-1185">Reference proteome</keyword>
<reference evidence="1" key="3">
    <citation type="journal article" date="2017" name="Nature">
        <title>Genome sequence of the progenitor of the wheat D genome Aegilops tauschii.</title>
        <authorList>
            <person name="Luo M.C."/>
            <person name="Gu Y.Q."/>
            <person name="Puiu D."/>
            <person name="Wang H."/>
            <person name="Twardziok S.O."/>
            <person name="Deal K.R."/>
            <person name="Huo N."/>
            <person name="Zhu T."/>
            <person name="Wang L."/>
            <person name="Wang Y."/>
            <person name="McGuire P.E."/>
            <person name="Liu S."/>
            <person name="Long H."/>
            <person name="Ramasamy R.K."/>
            <person name="Rodriguez J.C."/>
            <person name="Van S.L."/>
            <person name="Yuan L."/>
            <person name="Wang Z."/>
            <person name="Xia Z."/>
            <person name="Xiao L."/>
            <person name="Anderson O.D."/>
            <person name="Ouyang S."/>
            <person name="Liang Y."/>
            <person name="Zimin A.V."/>
            <person name="Pertea G."/>
            <person name="Qi P."/>
            <person name="Bennetzen J.L."/>
            <person name="Dai X."/>
            <person name="Dawson M.W."/>
            <person name="Muller H.G."/>
            <person name="Kugler K."/>
            <person name="Rivarola-Duarte L."/>
            <person name="Spannagl M."/>
            <person name="Mayer K.F.X."/>
            <person name="Lu F.H."/>
            <person name="Bevan M.W."/>
            <person name="Leroy P."/>
            <person name="Li P."/>
            <person name="You F.M."/>
            <person name="Sun Q."/>
            <person name="Liu Z."/>
            <person name="Lyons E."/>
            <person name="Wicker T."/>
            <person name="Salzberg S.L."/>
            <person name="Devos K.M."/>
            <person name="Dvorak J."/>
        </authorList>
    </citation>
    <scope>NUCLEOTIDE SEQUENCE [LARGE SCALE GENOMIC DNA]</scope>
    <source>
        <strain evidence="1">cv. AL8/78</strain>
    </source>
</reference>
<protein>
    <recommendedName>
        <fullName evidence="3">DUF4219 domain-containing protein</fullName>
    </recommendedName>
</protein>